<dbReference type="Gene3D" id="6.10.340.10">
    <property type="match status" value="1"/>
</dbReference>
<keyword evidence="2" id="KW-1003">Cell membrane</keyword>
<dbReference type="Gene3D" id="1.10.287.950">
    <property type="entry name" value="Methyl-accepting chemotaxis protein"/>
    <property type="match status" value="1"/>
</dbReference>
<dbReference type="InterPro" id="IPR004089">
    <property type="entry name" value="MCPsignal_dom"/>
</dbReference>
<keyword evidence="7 9" id="KW-0807">Transducer</keyword>
<feature type="domain" description="Methyl-accepting transducer" evidence="11">
    <location>
        <begin position="378"/>
        <end position="628"/>
    </location>
</feature>
<evidence type="ECO:0000259" key="11">
    <source>
        <dbReference type="PROSITE" id="PS50111"/>
    </source>
</evidence>
<keyword evidence="5 10" id="KW-1133">Transmembrane helix</keyword>
<proteinExistence type="inferred from homology"/>
<accession>A0A0B5QE26</accession>
<dbReference type="STRING" id="1520.LF65_02637"/>
<dbReference type="Pfam" id="PF00015">
    <property type="entry name" value="MCPsignal"/>
    <property type="match status" value="1"/>
</dbReference>
<comment type="similarity">
    <text evidence="8">Belongs to the methyl-accepting chemotaxis (MCP) protein family.</text>
</comment>
<dbReference type="GO" id="GO:0007165">
    <property type="term" value="P:signal transduction"/>
    <property type="evidence" value="ECO:0007669"/>
    <property type="project" value="UniProtKB-KW"/>
</dbReference>
<organism evidence="13 14">
    <name type="scientific">Clostridium beijerinckii</name>
    <name type="common">Clostridium MP</name>
    <dbReference type="NCBI Taxonomy" id="1520"/>
    <lineage>
        <taxon>Bacteria</taxon>
        <taxon>Bacillati</taxon>
        <taxon>Bacillota</taxon>
        <taxon>Clostridia</taxon>
        <taxon>Eubacteriales</taxon>
        <taxon>Clostridiaceae</taxon>
        <taxon>Clostridium</taxon>
    </lineage>
</organism>
<dbReference type="PANTHER" id="PTHR32089">
    <property type="entry name" value="METHYL-ACCEPTING CHEMOTAXIS PROTEIN MCPB"/>
    <property type="match status" value="1"/>
</dbReference>
<evidence type="ECO:0000256" key="6">
    <source>
        <dbReference type="ARBA" id="ARBA00023136"/>
    </source>
</evidence>
<dbReference type="EMBL" id="CP010086">
    <property type="protein sequence ID" value="AJG99210.1"/>
    <property type="molecule type" value="Genomic_DNA"/>
</dbReference>
<dbReference type="Proteomes" id="UP000031866">
    <property type="component" value="Chromosome"/>
</dbReference>
<name>A0A0B5QE26_CLOBE</name>
<feature type="domain" description="HAMP" evidence="12">
    <location>
        <begin position="304"/>
        <end position="359"/>
    </location>
</feature>
<evidence type="ECO:0000256" key="10">
    <source>
        <dbReference type="SAM" id="Phobius"/>
    </source>
</evidence>
<protein>
    <submittedName>
        <fullName evidence="13">Chemotaxis protein</fullName>
    </submittedName>
</protein>
<evidence type="ECO:0000259" key="12">
    <source>
        <dbReference type="PROSITE" id="PS50885"/>
    </source>
</evidence>
<comment type="subcellular location">
    <subcellularLocation>
        <location evidence="1">Cell membrane</location>
        <topology evidence="1">Multi-pass membrane protein</topology>
    </subcellularLocation>
</comment>
<evidence type="ECO:0000256" key="3">
    <source>
        <dbReference type="ARBA" id="ARBA00022500"/>
    </source>
</evidence>
<evidence type="ECO:0000256" key="7">
    <source>
        <dbReference type="ARBA" id="ARBA00023224"/>
    </source>
</evidence>
<keyword evidence="4 10" id="KW-0812">Transmembrane</keyword>
<sequence length="664" mass="72487">MFIKTIKSKLIILISILLLVVSTGFGIISYINASNALISNITKTLPEIAIQASNTVQANLDNQLNSLEVTAKTASLNNDTPDKLMTILKAEAKRNGSIKMGYADINGNIIYTTGEQTNIKDTTYFKKSMSGENFINDPEVNESKTAMTMIYSVPIKNDDSITGVLVSVRDGMELSEMIKKISFGKTGSAYMINSQSNSIAYKDSSMPLNQYNSIREAEKDPSLKGIADMQKRMIAGETGLSLYTFGGKESYGGFAPIEKEKWSVVVILEKSELLSELNSLKFSITLTSILFLIIGILVIYIISNRLSKRIRYASNSLNILATGNFTNKISEKYLYIKDEIGDIANSMNTMQNSIGDMVKISKDSSLIIDENSGNLSTISQNMVLSSNNVANSMQEVASGINSQANNLMEITTILNIFSSKLEDIVMNTKDIDKNTIIMNELANNSSSSMKLLMDTVSSISISFKNLSNKIITFSSNIKEINNIVQIINSIADQTNLLALNASIEAANAGEAGKGFGVVANEVKALAEQTKSSSQNISKLVSDISNDTNVIKDDTNSMTTDLNNQVTIINETINSFENIIDVIKTVIPKVQTVNMATIEINKEKDDILDKIESTSAIAEEISASSEEISASTDEMYKLSNEVAKASATLNNMTKKLITEQNKFIV</sequence>
<evidence type="ECO:0000256" key="2">
    <source>
        <dbReference type="ARBA" id="ARBA00022475"/>
    </source>
</evidence>
<evidence type="ECO:0000256" key="4">
    <source>
        <dbReference type="ARBA" id="ARBA00022692"/>
    </source>
</evidence>
<dbReference type="RefSeq" id="WP_052482836.1">
    <property type="nucleotide sequence ID" value="NZ_CP010086.2"/>
</dbReference>
<evidence type="ECO:0000256" key="9">
    <source>
        <dbReference type="PROSITE-ProRule" id="PRU00284"/>
    </source>
</evidence>
<evidence type="ECO:0000313" key="14">
    <source>
        <dbReference type="Proteomes" id="UP000031866"/>
    </source>
</evidence>
<evidence type="ECO:0000256" key="5">
    <source>
        <dbReference type="ARBA" id="ARBA00022989"/>
    </source>
</evidence>
<dbReference type="Pfam" id="PF02743">
    <property type="entry name" value="dCache_1"/>
    <property type="match status" value="1"/>
</dbReference>
<dbReference type="PROSITE" id="PS50111">
    <property type="entry name" value="CHEMOTAXIS_TRANSDUC_2"/>
    <property type="match status" value="1"/>
</dbReference>
<dbReference type="InterPro" id="IPR003660">
    <property type="entry name" value="HAMP_dom"/>
</dbReference>
<dbReference type="GO" id="GO:0006935">
    <property type="term" value="P:chemotaxis"/>
    <property type="evidence" value="ECO:0007669"/>
    <property type="project" value="UniProtKB-KW"/>
</dbReference>
<reference evidence="14" key="1">
    <citation type="submission" date="2014-12" db="EMBL/GenBank/DDBJ databases">
        <title>Genome sequence of Clostridium beijerinckii strain 59B.</title>
        <authorList>
            <person name="Little G.T."/>
            <person name="Minton N.P."/>
        </authorList>
    </citation>
    <scope>NUCLEOTIDE SEQUENCE [LARGE SCALE GENOMIC DNA]</scope>
    <source>
        <strain evidence="14">59B</strain>
    </source>
</reference>
<dbReference type="SMART" id="SM00283">
    <property type="entry name" value="MA"/>
    <property type="match status" value="1"/>
</dbReference>
<dbReference type="SUPFAM" id="SSF58104">
    <property type="entry name" value="Methyl-accepting chemotaxis protein (MCP) signaling domain"/>
    <property type="match status" value="1"/>
</dbReference>
<feature type="transmembrane region" description="Helical" evidence="10">
    <location>
        <begin position="282"/>
        <end position="302"/>
    </location>
</feature>
<dbReference type="PANTHER" id="PTHR32089:SF112">
    <property type="entry name" value="LYSOZYME-LIKE PROTEIN-RELATED"/>
    <property type="match status" value="1"/>
</dbReference>
<dbReference type="PROSITE" id="PS50885">
    <property type="entry name" value="HAMP"/>
    <property type="match status" value="1"/>
</dbReference>
<dbReference type="Gene3D" id="3.30.450.20">
    <property type="entry name" value="PAS domain"/>
    <property type="match status" value="1"/>
</dbReference>
<dbReference type="AlphaFoldDB" id="A0A0B5QE26"/>
<dbReference type="SMART" id="SM00304">
    <property type="entry name" value="HAMP"/>
    <property type="match status" value="1"/>
</dbReference>
<evidence type="ECO:0000256" key="1">
    <source>
        <dbReference type="ARBA" id="ARBA00004651"/>
    </source>
</evidence>
<gene>
    <name evidence="13" type="ORF">LF65_02637</name>
</gene>
<dbReference type="CDD" id="cd06225">
    <property type="entry name" value="HAMP"/>
    <property type="match status" value="1"/>
</dbReference>
<dbReference type="GO" id="GO:0005886">
    <property type="term" value="C:plasma membrane"/>
    <property type="evidence" value="ECO:0007669"/>
    <property type="project" value="UniProtKB-SubCell"/>
</dbReference>
<dbReference type="CDD" id="cd18773">
    <property type="entry name" value="PDC1_HK_sensor"/>
    <property type="match status" value="1"/>
</dbReference>
<evidence type="ECO:0000313" key="13">
    <source>
        <dbReference type="EMBL" id="AJG99210.1"/>
    </source>
</evidence>
<evidence type="ECO:0000256" key="8">
    <source>
        <dbReference type="ARBA" id="ARBA00029447"/>
    </source>
</evidence>
<dbReference type="KEGG" id="cbei:LF65_02637"/>
<dbReference type="CDD" id="cd12912">
    <property type="entry name" value="PDC2_MCP_like"/>
    <property type="match status" value="1"/>
</dbReference>
<dbReference type="InterPro" id="IPR033479">
    <property type="entry name" value="dCache_1"/>
</dbReference>
<dbReference type="OrthoDB" id="597657at2"/>
<keyword evidence="6 10" id="KW-0472">Membrane</keyword>
<keyword evidence="3" id="KW-0145">Chemotaxis</keyword>